<dbReference type="OrthoDB" id="9782855at2"/>
<dbReference type="Gene3D" id="3.40.50.150">
    <property type="entry name" value="Vaccinia Virus protein VP39"/>
    <property type="match status" value="1"/>
</dbReference>
<dbReference type="CDD" id="cd02440">
    <property type="entry name" value="AdoMet_MTases"/>
    <property type="match status" value="1"/>
</dbReference>
<reference evidence="8" key="1">
    <citation type="submission" date="2018-03" db="EMBL/GenBank/DDBJ databases">
        <authorList>
            <person name="Sun L."/>
            <person name="Liu H."/>
            <person name="Chen W."/>
            <person name="Huang K."/>
            <person name="Liu W."/>
            <person name="Gao X."/>
        </authorList>
    </citation>
    <scope>NUCLEOTIDE SEQUENCE [LARGE SCALE GENOMIC DNA]</scope>
    <source>
        <strain evidence="8">SH9</strain>
    </source>
</reference>
<evidence type="ECO:0000313" key="8">
    <source>
        <dbReference type="Proteomes" id="UP000239772"/>
    </source>
</evidence>
<evidence type="ECO:0000313" key="7">
    <source>
        <dbReference type="EMBL" id="PSC05551.1"/>
    </source>
</evidence>
<organism evidence="7 8">
    <name type="scientific">Alsobacter soli</name>
    <dbReference type="NCBI Taxonomy" id="2109933"/>
    <lineage>
        <taxon>Bacteria</taxon>
        <taxon>Pseudomonadati</taxon>
        <taxon>Pseudomonadota</taxon>
        <taxon>Alphaproteobacteria</taxon>
        <taxon>Hyphomicrobiales</taxon>
        <taxon>Alsobacteraceae</taxon>
        <taxon>Alsobacter</taxon>
    </lineage>
</organism>
<dbReference type="SUPFAM" id="SSF53335">
    <property type="entry name" value="S-adenosyl-L-methionine-dependent methyltransferases"/>
    <property type="match status" value="1"/>
</dbReference>
<keyword evidence="4" id="KW-0949">S-adenosyl-L-methionine</keyword>
<dbReference type="EMBL" id="PVZS01000007">
    <property type="protein sequence ID" value="PSC05551.1"/>
    <property type="molecule type" value="Genomic_DNA"/>
</dbReference>
<name>A0A2T1HV85_9HYPH</name>
<dbReference type="InterPro" id="IPR057206">
    <property type="entry name" value="DUF7884"/>
</dbReference>
<comment type="similarity">
    <text evidence="1">Belongs to the CFA/CMAS family.</text>
</comment>
<evidence type="ECO:0000259" key="6">
    <source>
        <dbReference type="Pfam" id="PF25371"/>
    </source>
</evidence>
<keyword evidence="3 7" id="KW-0808">Transferase</keyword>
<comment type="caution">
    <text evidence="7">The sequence shown here is derived from an EMBL/GenBank/DDBJ whole genome shotgun (WGS) entry which is preliminary data.</text>
</comment>
<dbReference type="AlphaFoldDB" id="A0A2T1HV85"/>
<dbReference type="InterPro" id="IPR003333">
    <property type="entry name" value="CMAS"/>
</dbReference>
<dbReference type="PIRSF" id="PIRSF003085">
    <property type="entry name" value="CMAS"/>
    <property type="match status" value="1"/>
</dbReference>
<keyword evidence="5" id="KW-0443">Lipid metabolism</keyword>
<keyword evidence="2 7" id="KW-0489">Methyltransferase</keyword>
<protein>
    <submittedName>
        <fullName evidence="7">SAM-dependent methyltransferase</fullName>
    </submittedName>
</protein>
<dbReference type="InterPro" id="IPR029063">
    <property type="entry name" value="SAM-dependent_MTases_sf"/>
</dbReference>
<dbReference type="InterPro" id="IPR050723">
    <property type="entry name" value="CFA/CMAS"/>
</dbReference>
<accession>A0A2T1HV85</accession>
<dbReference type="RefSeq" id="WP_106336264.1">
    <property type="nucleotide sequence ID" value="NZ_PVZS01000007.1"/>
</dbReference>
<evidence type="ECO:0000256" key="3">
    <source>
        <dbReference type="ARBA" id="ARBA00022679"/>
    </source>
</evidence>
<dbReference type="PANTHER" id="PTHR43667">
    <property type="entry name" value="CYCLOPROPANE-FATTY-ACYL-PHOSPHOLIPID SYNTHASE"/>
    <property type="match status" value="1"/>
</dbReference>
<dbReference type="GO" id="GO:0008168">
    <property type="term" value="F:methyltransferase activity"/>
    <property type="evidence" value="ECO:0007669"/>
    <property type="project" value="UniProtKB-KW"/>
</dbReference>
<evidence type="ECO:0000256" key="1">
    <source>
        <dbReference type="ARBA" id="ARBA00010815"/>
    </source>
</evidence>
<keyword evidence="8" id="KW-1185">Reference proteome</keyword>
<dbReference type="Proteomes" id="UP000239772">
    <property type="component" value="Unassembled WGS sequence"/>
</dbReference>
<dbReference type="PANTHER" id="PTHR43667:SF1">
    <property type="entry name" value="CYCLOPROPANE-FATTY-ACYL-PHOSPHOLIPID SYNTHASE"/>
    <property type="match status" value="1"/>
</dbReference>
<evidence type="ECO:0000256" key="2">
    <source>
        <dbReference type="ARBA" id="ARBA00022603"/>
    </source>
</evidence>
<evidence type="ECO:0000256" key="4">
    <source>
        <dbReference type="ARBA" id="ARBA00022691"/>
    </source>
</evidence>
<feature type="domain" description="DUF7884" evidence="6">
    <location>
        <begin position="20"/>
        <end position="91"/>
    </location>
</feature>
<dbReference type="GO" id="GO:0008610">
    <property type="term" value="P:lipid biosynthetic process"/>
    <property type="evidence" value="ECO:0007669"/>
    <property type="project" value="InterPro"/>
</dbReference>
<sequence>MDLIERLLARGLHGAIHRGSLAVTFASGDVRRFGDGSGPALAARFTDRRAQALMALDPDLRFGELYMDGRFVPVAGSIRDILGLFYENAEAQAQPWLARVLAAVRFRARRLARSNLPARSRRNVAHHYDLDERLFRLFLDEDMQYSCAYFAKDDDTLEQAQAAKKRRLAAKLHLGPGSRVLDIGCGWGGLALTLADAGAGEVLGVSLAEEQIRVARQRASNAGLEDRVRFELTDYRSLEGRFDRIVSVGMFEHVGVNFYRTFFQKAARLLADDGVMVLHTIGSSEAPGFVTPWLDKYIFPGGDIPSLSEIVPRVERAGLIVTDVEVLRFHYALTLAEWARRFQRRRAEAAALYDERLCRMWEFYLAAAECAFLHENLVVFQIQLARSARALPRTRDYMSASLATRAEASRAPAQA</sequence>
<dbReference type="GO" id="GO:0032259">
    <property type="term" value="P:methylation"/>
    <property type="evidence" value="ECO:0007669"/>
    <property type="project" value="UniProtKB-KW"/>
</dbReference>
<gene>
    <name evidence="7" type="ORF">SLNSH_08160</name>
</gene>
<evidence type="ECO:0000256" key="5">
    <source>
        <dbReference type="ARBA" id="ARBA00023098"/>
    </source>
</evidence>
<dbReference type="Pfam" id="PF02353">
    <property type="entry name" value="CMAS"/>
    <property type="match status" value="1"/>
</dbReference>
<dbReference type="Pfam" id="PF25371">
    <property type="entry name" value="DUF7884"/>
    <property type="match status" value="1"/>
</dbReference>
<proteinExistence type="inferred from homology"/>